<evidence type="ECO:0000313" key="1">
    <source>
        <dbReference type="EMBL" id="PHZ17193.1"/>
    </source>
</evidence>
<protein>
    <submittedName>
        <fullName evidence="1">Uncharacterized protein</fullName>
    </submittedName>
</protein>
<dbReference type="AlphaFoldDB" id="A0A2G4T851"/>
<organism evidence="1 2">
    <name type="scientific">Rhizopus microsporus ATCC 52813</name>
    <dbReference type="NCBI Taxonomy" id="1340429"/>
    <lineage>
        <taxon>Eukaryota</taxon>
        <taxon>Fungi</taxon>
        <taxon>Fungi incertae sedis</taxon>
        <taxon>Mucoromycota</taxon>
        <taxon>Mucoromycotina</taxon>
        <taxon>Mucoromycetes</taxon>
        <taxon>Mucorales</taxon>
        <taxon>Mucorineae</taxon>
        <taxon>Rhizopodaceae</taxon>
        <taxon>Rhizopus</taxon>
    </lineage>
</organism>
<keyword evidence="2" id="KW-1185">Reference proteome</keyword>
<name>A0A2G4T851_RHIZD</name>
<reference evidence="1 2" key="1">
    <citation type="journal article" date="2016" name="Proc. Natl. Acad. Sci. U.S.A.">
        <title>Lipid metabolic changes in an early divergent fungus govern the establishment of a mutualistic symbiosis with endobacteria.</title>
        <authorList>
            <person name="Lastovetsky O.A."/>
            <person name="Gaspar M.L."/>
            <person name="Mondo S.J."/>
            <person name="LaButti K.M."/>
            <person name="Sandor L."/>
            <person name="Grigoriev I.V."/>
            <person name="Henry S.A."/>
            <person name="Pawlowska T.E."/>
        </authorList>
    </citation>
    <scope>NUCLEOTIDE SEQUENCE [LARGE SCALE GENOMIC DNA]</scope>
    <source>
        <strain evidence="1 2">ATCC 52813</strain>
    </source>
</reference>
<sequence length="52" mass="5646">MSLGCDVVSADEYNVNSNRDGFNAYQIHDTLCHCQGPLFPVKNSASSNAAQR</sequence>
<proteinExistence type="predicted"/>
<dbReference type="GeneID" id="35442005"/>
<dbReference type="EMBL" id="KZ303842">
    <property type="protein sequence ID" value="PHZ17193.1"/>
    <property type="molecule type" value="Genomic_DNA"/>
</dbReference>
<dbReference type="RefSeq" id="XP_023470901.1">
    <property type="nucleotide sequence ID" value="XM_023611015.1"/>
</dbReference>
<evidence type="ECO:0000313" key="2">
    <source>
        <dbReference type="Proteomes" id="UP000242254"/>
    </source>
</evidence>
<dbReference type="Proteomes" id="UP000242254">
    <property type="component" value="Unassembled WGS sequence"/>
</dbReference>
<accession>A0A2G4T851</accession>
<gene>
    <name evidence="1" type="ORF">RHIMIDRAFT_253271</name>
</gene>